<evidence type="ECO:0000256" key="3">
    <source>
        <dbReference type="SAM" id="Coils"/>
    </source>
</evidence>
<evidence type="ECO:0000256" key="1">
    <source>
        <dbReference type="ARBA" id="ARBA00006397"/>
    </source>
</evidence>
<dbReference type="PANTHER" id="PTHR10855">
    <property type="entry name" value="26S PROTEASOME NON-ATPASE REGULATORY SUBUNIT 12/COP9 SIGNALOSOME COMPLEX SUBUNIT 4"/>
    <property type="match status" value="1"/>
</dbReference>
<sequence>MEDFTSANIAVSDEKREEELEKVKRGKVDYSKLEAEVQEAKSNALEGNLTACLETLLSLEKQHRLGEDVTATKICCNAIVETLFLAKEWKLLNEHILLLAKRRSQLKQAIQSFVRQSMAYIPQTPDKETRIELIKTLQTVTEGKIFVEIERARLTKQLAKLKEEEGKVEEAAEILQEVAVETFGAMAKTEKVFYILEQVRLCLDRKDYIRAHILAKKVSPRAFVEQPNKKGQKEGEVGIEGTTIQAADADTPSLQDLKLMYYNLLIRYHEHQNSYIDICRCYRSIYEIPSIQEDSSKWAPVLKKICWYVVLASADSDQVTLLNTTAADKKLVELPDYKELLQTFIVKEVAWWTSFEEKHRAEVAAEESIFSGERGQKRQEDLRLRVIEHNILVIAKYYSRITVARLAQLLDLPAAEAEKHLSDMVVAKALTARMDRPAGVIRFAARKAPAELLNGWARSIGRLLEIVEKSTQNIQKESMVHKVAIGVA</sequence>
<name>A0ABP1G7Z0_9CHLO</name>
<dbReference type="InterPro" id="IPR036388">
    <property type="entry name" value="WH-like_DNA-bd_sf"/>
</dbReference>
<accession>A0ABP1G7Z0</accession>
<dbReference type="InterPro" id="IPR036390">
    <property type="entry name" value="WH_DNA-bd_sf"/>
</dbReference>
<dbReference type="SUPFAM" id="SSF46785">
    <property type="entry name" value="Winged helix' DNA-binding domain"/>
    <property type="match status" value="1"/>
</dbReference>
<dbReference type="PANTHER" id="PTHR10855:SF1">
    <property type="entry name" value="26S PROTEASOME NON-ATPASE REGULATORY SUBUNIT 12"/>
    <property type="match status" value="1"/>
</dbReference>
<dbReference type="Pfam" id="PF01399">
    <property type="entry name" value="PCI"/>
    <property type="match status" value="1"/>
</dbReference>
<evidence type="ECO:0000259" key="4">
    <source>
        <dbReference type="PROSITE" id="PS50250"/>
    </source>
</evidence>
<keyword evidence="6" id="KW-1185">Reference proteome</keyword>
<dbReference type="InterPro" id="IPR000717">
    <property type="entry name" value="PCI_dom"/>
</dbReference>
<dbReference type="InterPro" id="IPR040134">
    <property type="entry name" value="PSMD12/CSN4"/>
</dbReference>
<comment type="caution">
    <text evidence="5">The sequence shown here is derived from an EMBL/GenBank/DDBJ whole genome shotgun (WGS) entry which is preliminary data.</text>
</comment>
<dbReference type="SMART" id="SM00088">
    <property type="entry name" value="PINT"/>
    <property type="match status" value="1"/>
</dbReference>
<dbReference type="InterPro" id="IPR054559">
    <property type="entry name" value="PSMD12-CSN4-like_N"/>
</dbReference>
<dbReference type="InterPro" id="IPR040896">
    <property type="entry name" value="RPN5_C"/>
</dbReference>
<reference evidence="5 6" key="1">
    <citation type="submission" date="2024-06" db="EMBL/GenBank/DDBJ databases">
        <authorList>
            <person name="Kraege A."/>
            <person name="Thomma B."/>
        </authorList>
    </citation>
    <scope>NUCLEOTIDE SEQUENCE [LARGE SCALE GENOMIC DNA]</scope>
</reference>
<protein>
    <submittedName>
        <fullName evidence="5">G11312 protein</fullName>
    </submittedName>
</protein>
<evidence type="ECO:0000313" key="6">
    <source>
        <dbReference type="Proteomes" id="UP001497392"/>
    </source>
</evidence>
<evidence type="ECO:0000313" key="5">
    <source>
        <dbReference type="EMBL" id="CAL5228222.1"/>
    </source>
</evidence>
<evidence type="ECO:0000256" key="2">
    <source>
        <dbReference type="ARBA" id="ARBA00022942"/>
    </source>
</evidence>
<feature type="coiled-coil region" evidence="3">
    <location>
        <begin position="144"/>
        <end position="181"/>
    </location>
</feature>
<gene>
    <name evidence="5" type="primary">g11312</name>
    <name evidence="5" type="ORF">VP750_LOCUS10128</name>
</gene>
<keyword evidence="3" id="KW-0175">Coiled coil</keyword>
<dbReference type="Pfam" id="PF22241">
    <property type="entry name" value="PSMD12-CSN4_N"/>
    <property type="match status" value="2"/>
</dbReference>
<dbReference type="EMBL" id="CAXHTA020000018">
    <property type="protein sequence ID" value="CAL5228222.1"/>
    <property type="molecule type" value="Genomic_DNA"/>
</dbReference>
<dbReference type="Pfam" id="PF18098">
    <property type="entry name" value="RPN5_C"/>
    <property type="match status" value="1"/>
</dbReference>
<dbReference type="Gene3D" id="1.10.10.10">
    <property type="entry name" value="Winged helix-like DNA-binding domain superfamily/Winged helix DNA-binding domain"/>
    <property type="match status" value="1"/>
</dbReference>
<dbReference type="Proteomes" id="UP001497392">
    <property type="component" value="Unassembled WGS sequence"/>
</dbReference>
<proteinExistence type="inferred from homology"/>
<feature type="domain" description="PCI" evidence="4">
    <location>
        <begin position="277"/>
        <end position="448"/>
    </location>
</feature>
<keyword evidence="2" id="KW-0647">Proteasome</keyword>
<dbReference type="PROSITE" id="PS50250">
    <property type="entry name" value="PCI"/>
    <property type="match status" value="1"/>
</dbReference>
<organism evidence="5 6">
    <name type="scientific">Coccomyxa viridis</name>
    <dbReference type="NCBI Taxonomy" id="1274662"/>
    <lineage>
        <taxon>Eukaryota</taxon>
        <taxon>Viridiplantae</taxon>
        <taxon>Chlorophyta</taxon>
        <taxon>core chlorophytes</taxon>
        <taxon>Trebouxiophyceae</taxon>
        <taxon>Trebouxiophyceae incertae sedis</taxon>
        <taxon>Coccomyxaceae</taxon>
        <taxon>Coccomyxa</taxon>
    </lineage>
</organism>
<comment type="similarity">
    <text evidence="1">Belongs to the proteasome subunit p55 family.</text>
</comment>